<dbReference type="AlphaFoldDB" id="A0A087GCY0"/>
<sequence>MVCYFASILFYFVRSVNNFRIENRPGVVGIKFEETHEASIVEGLEVFRQGFDWRGE</sequence>
<gene>
    <name evidence="1" type="ordered locus">AALP_Aa8g422200</name>
</gene>
<organism evidence="1 2">
    <name type="scientific">Arabis alpina</name>
    <name type="common">Alpine rock-cress</name>
    <dbReference type="NCBI Taxonomy" id="50452"/>
    <lineage>
        <taxon>Eukaryota</taxon>
        <taxon>Viridiplantae</taxon>
        <taxon>Streptophyta</taxon>
        <taxon>Embryophyta</taxon>
        <taxon>Tracheophyta</taxon>
        <taxon>Spermatophyta</taxon>
        <taxon>Magnoliopsida</taxon>
        <taxon>eudicotyledons</taxon>
        <taxon>Gunneridae</taxon>
        <taxon>Pentapetalae</taxon>
        <taxon>rosids</taxon>
        <taxon>malvids</taxon>
        <taxon>Brassicales</taxon>
        <taxon>Brassicaceae</taxon>
        <taxon>Arabideae</taxon>
        <taxon>Arabis</taxon>
    </lineage>
</organism>
<evidence type="ECO:0000313" key="1">
    <source>
        <dbReference type="EMBL" id="KFK27732.1"/>
    </source>
</evidence>
<protein>
    <submittedName>
        <fullName evidence="1">Uncharacterized protein</fullName>
    </submittedName>
</protein>
<dbReference type="Proteomes" id="UP000029120">
    <property type="component" value="Chromosome 8"/>
</dbReference>
<reference evidence="2" key="1">
    <citation type="journal article" date="2015" name="Nat. Plants">
        <title>Genome expansion of Arabis alpina linked with retrotransposition and reduced symmetric DNA methylation.</title>
        <authorList>
            <person name="Willing E.M."/>
            <person name="Rawat V."/>
            <person name="Mandakova T."/>
            <person name="Maumus F."/>
            <person name="James G.V."/>
            <person name="Nordstroem K.J."/>
            <person name="Becker C."/>
            <person name="Warthmann N."/>
            <person name="Chica C."/>
            <person name="Szarzynska B."/>
            <person name="Zytnicki M."/>
            <person name="Albani M.C."/>
            <person name="Kiefer C."/>
            <person name="Bergonzi S."/>
            <person name="Castaings L."/>
            <person name="Mateos J.L."/>
            <person name="Berns M.C."/>
            <person name="Bujdoso N."/>
            <person name="Piofczyk T."/>
            <person name="de Lorenzo L."/>
            <person name="Barrero-Sicilia C."/>
            <person name="Mateos I."/>
            <person name="Piednoel M."/>
            <person name="Hagmann J."/>
            <person name="Chen-Min-Tao R."/>
            <person name="Iglesias-Fernandez R."/>
            <person name="Schuster S.C."/>
            <person name="Alonso-Blanco C."/>
            <person name="Roudier F."/>
            <person name="Carbonero P."/>
            <person name="Paz-Ares J."/>
            <person name="Davis S.J."/>
            <person name="Pecinka A."/>
            <person name="Quesneville H."/>
            <person name="Colot V."/>
            <person name="Lysak M.A."/>
            <person name="Weigel D."/>
            <person name="Coupland G."/>
            <person name="Schneeberger K."/>
        </authorList>
    </citation>
    <scope>NUCLEOTIDE SEQUENCE [LARGE SCALE GENOMIC DNA]</scope>
    <source>
        <strain evidence="2">cv. Pajares</strain>
    </source>
</reference>
<dbReference type="EMBL" id="CM002876">
    <property type="protein sequence ID" value="KFK27732.1"/>
    <property type="molecule type" value="Genomic_DNA"/>
</dbReference>
<evidence type="ECO:0000313" key="2">
    <source>
        <dbReference type="Proteomes" id="UP000029120"/>
    </source>
</evidence>
<keyword evidence="2" id="KW-1185">Reference proteome</keyword>
<dbReference type="Gramene" id="KFK27732">
    <property type="protein sequence ID" value="KFK27732"/>
    <property type="gene ID" value="AALP_AA8G422200"/>
</dbReference>
<name>A0A087GCY0_ARAAL</name>
<proteinExistence type="predicted"/>
<accession>A0A087GCY0</accession>